<dbReference type="PROSITE" id="PS00972">
    <property type="entry name" value="USP_1"/>
    <property type="match status" value="1"/>
</dbReference>
<dbReference type="PANTHER" id="PTHR21646:SF24">
    <property type="entry name" value="UBIQUITIN CARBOXYL-TERMINAL HYDROLASE"/>
    <property type="match status" value="1"/>
</dbReference>
<dbReference type="OrthoDB" id="292964at2759"/>
<evidence type="ECO:0000256" key="6">
    <source>
        <dbReference type="ARBA" id="ARBA00022807"/>
    </source>
</evidence>
<evidence type="ECO:0000313" key="10">
    <source>
        <dbReference type="EMBL" id="KXS22063.1"/>
    </source>
</evidence>
<dbReference type="CDD" id="cd02674">
    <property type="entry name" value="Peptidase_C19R"/>
    <property type="match status" value="1"/>
</dbReference>
<dbReference type="GO" id="GO:0004843">
    <property type="term" value="F:cysteine-type deubiquitinase activity"/>
    <property type="evidence" value="ECO:0007669"/>
    <property type="project" value="UniProtKB-UniRule"/>
</dbReference>
<dbReference type="PROSITE" id="PS00973">
    <property type="entry name" value="USP_2"/>
    <property type="match status" value="1"/>
</dbReference>
<reference evidence="10 11" key="1">
    <citation type="journal article" date="2015" name="Genome Biol. Evol.">
        <title>Phylogenomic analyses indicate that early fungi evolved digesting cell walls of algal ancestors of land plants.</title>
        <authorList>
            <person name="Chang Y."/>
            <person name="Wang S."/>
            <person name="Sekimoto S."/>
            <person name="Aerts A.L."/>
            <person name="Choi C."/>
            <person name="Clum A."/>
            <person name="LaButti K.M."/>
            <person name="Lindquist E.A."/>
            <person name="Yee Ngan C."/>
            <person name="Ohm R.A."/>
            <person name="Salamov A.A."/>
            <person name="Grigoriev I.V."/>
            <person name="Spatafora J.W."/>
            <person name="Berbee M.L."/>
        </authorList>
    </citation>
    <scope>NUCLEOTIDE SEQUENCE [LARGE SCALE GENOMIC DNA]</scope>
    <source>
        <strain evidence="10 11">JEL478</strain>
    </source>
</reference>
<dbReference type="InterPro" id="IPR028889">
    <property type="entry name" value="USP"/>
</dbReference>
<keyword evidence="3 7" id="KW-0645">Protease</keyword>
<accession>A0A139AZS7</accession>
<evidence type="ECO:0000256" key="4">
    <source>
        <dbReference type="ARBA" id="ARBA00022786"/>
    </source>
</evidence>
<dbReference type="EC" id="3.4.19.12" evidence="7"/>
<dbReference type="OMA" id="DISNTWF"/>
<feature type="compositionally biased region" description="Low complexity" evidence="8">
    <location>
        <begin position="307"/>
        <end position="316"/>
    </location>
</feature>
<feature type="domain" description="USP" evidence="9">
    <location>
        <begin position="23"/>
        <end position="381"/>
    </location>
</feature>
<evidence type="ECO:0000256" key="2">
    <source>
        <dbReference type="ARBA" id="ARBA00009085"/>
    </source>
</evidence>
<keyword evidence="11" id="KW-1185">Reference proteome</keyword>
<dbReference type="GO" id="GO:0016579">
    <property type="term" value="P:protein deubiquitination"/>
    <property type="evidence" value="ECO:0007669"/>
    <property type="project" value="InterPro"/>
</dbReference>
<sequence length="537" mass="59206">MLGRASQRTAADKDDEDLPRGATGLVNLGNTCFMNSSVQCMSATWALTAFFLGPNWRADLNRDNPLGMRGEIAEAYAKLVRELWAEAKEAKKAQSTSRTTSSYFGVRPSEFKAVMARFNSTFQGYHQHDSQELLASLLDGLHEDLNRVKKKPYVSLPDDISERSDEEAAAISWDVYKARNDSVVVDLFQGQFKSKVTCTVCDGVSVTFDPFMYIAVPVVETKEETKRVIVVGRISRETLGDEDTWFCPKCKAHQKVRKKMDVWRVPDQVVIHLKRFSNSGMRTYSWARGGDKIDTLVEFPNTEQETSDSPDPNSNPESDDPVFDLYAVSNHFGGMGGGHYTAYAQSPVDGNWYKFDDSSVSLTSEDNVVTSSAYLLFYRRRGAVLDPPFGQFPETLADATETQTQTLTLTSTSDDVMPGLESSYPPPYTSYIGGDSSGWSRFDSLSGSATPGISITPSISMEENLGSSAAADVIFPGSQGDREVRARAALSRVKGKSVVRTASASADDADADTVWKENETGEMLEQDPHRDEEMASM</sequence>
<dbReference type="STRING" id="1344416.A0A139AZS7"/>
<dbReference type="PANTHER" id="PTHR21646">
    <property type="entry name" value="UBIQUITIN CARBOXYL-TERMINAL HYDROLASE"/>
    <property type="match status" value="1"/>
</dbReference>
<dbReference type="Pfam" id="PF00443">
    <property type="entry name" value="UCH"/>
    <property type="match status" value="1"/>
</dbReference>
<evidence type="ECO:0000259" key="9">
    <source>
        <dbReference type="PROSITE" id="PS50235"/>
    </source>
</evidence>
<keyword evidence="6 7" id="KW-0788">Thiol protease</keyword>
<name>A0A139AZS7_GONPJ</name>
<dbReference type="InterPro" id="IPR001394">
    <property type="entry name" value="Peptidase_C19_UCH"/>
</dbReference>
<feature type="region of interest" description="Disordered" evidence="8">
    <location>
        <begin position="301"/>
        <end position="320"/>
    </location>
</feature>
<organism evidence="10 11">
    <name type="scientific">Gonapodya prolifera (strain JEL478)</name>
    <name type="common">Monoblepharis prolifera</name>
    <dbReference type="NCBI Taxonomy" id="1344416"/>
    <lineage>
        <taxon>Eukaryota</taxon>
        <taxon>Fungi</taxon>
        <taxon>Fungi incertae sedis</taxon>
        <taxon>Chytridiomycota</taxon>
        <taxon>Chytridiomycota incertae sedis</taxon>
        <taxon>Monoblepharidomycetes</taxon>
        <taxon>Monoblepharidales</taxon>
        <taxon>Gonapodyaceae</taxon>
        <taxon>Gonapodya</taxon>
    </lineage>
</organism>
<dbReference type="InterPro" id="IPR018200">
    <property type="entry name" value="USP_CS"/>
</dbReference>
<dbReference type="AlphaFoldDB" id="A0A139AZS7"/>
<comment type="similarity">
    <text evidence="2 7">Belongs to the peptidase C19 family.</text>
</comment>
<dbReference type="Gene3D" id="3.90.70.10">
    <property type="entry name" value="Cysteine proteinases"/>
    <property type="match status" value="1"/>
</dbReference>
<evidence type="ECO:0000256" key="5">
    <source>
        <dbReference type="ARBA" id="ARBA00022801"/>
    </source>
</evidence>
<keyword evidence="4 7" id="KW-0833">Ubl conjugation pathway</keyword>
<evidence type="ECO:0000256" key="1">
    <source>
        <dbReference type="ARBA" id="ARBA00000707"/>
    </source>
</evidence>
<dbReference type="InterPro" id="IPR050185">
    <property type="entry name" value="Ub_carboxyl-term_hydrolase"/>
</dbReference>
<protein>
    <recommendedName>
        <fullName evidence="7">Ubiquitin carboxyl-terminal hydrolase</fullName>
        <ecNumber evidence="7">3.4.19.12</ecNumber>
    </recommendedName>
</protein>
<keyword evidence="5 7" id="KW-0378">Hydrolase</keyword>
<proteinExistence type="inferred from homology"/>
<dbReference type="GO" id="GO:0006508">
    <property type="term" value="P:proteolysis"/>
    <property type="evidence" value="ECO:0007669"/>
    <property type="project" value="UniProtKB-KW"/>
</dbReference>
<gene>
    <name evidence="10" type="ORF">M427DRAFT_485796</name>
</gene>
<evidence type="ECO:0000256" key="8">
    <source>
        <dbReference type="SAM" id="MobiDB-lite"/>
    </source>
</evidence>
<dbReference type="SUPFAM" id="SSF54001">
    <property type="entry name" value="Cysteine proteinases"/>
    <property type="match status" value="1"/>
</dbReference>
<feature type="compositionally biased region" description="Basic and acidic residues" evidence="8">
    <location>
        <begin position="526"/>
        <end position="537"/>
    </location>
</feature>
<dbReference type="PROSITE" id="PS50235">
    <property type="entry name" value="USP_3"/>
    <property type="match status" value="1"/>
</dbReference>
<feature type="region of interest" description="Disordered" evidence="8">
    <location>
        <begin position="497"/>
        <end position="537"/>
    </location>
</feature>
<evidence type="ECO:0000256" key="3">
    <source>
        <dbReference type="ARBA" id="ARBA00022670"/>
    </source>
</evidence>
<dbReference type="InterPro" id="IPR038765">
    <property type="entry name" value="Papain-like_cys_pep_sf"/>
</dbReference>
<dbReference type="Proteomes" id="UP000070544">
    <property type="component" value="Unassembled WGS sequence"/>
</dbReference>
<evidence type="ECO:0000313" key="11">
    <source>
        <dbReference type="Proteomes" id="UP000070544"/>
    </source>
</evidence>
<evidence type="ECO:0000256" key="7">
    <source>
        <dbReference type="RuleBase" id="RU366025"/>
    </source>
</evidence>
<feature type="region of interest" description="Disordered" evidence="8">
    <location>
        <begin position="1"/>
        <end position="20"/>
    </location>
</feature>
<comment type="catalytic activity">
    <reaction evidence="1 7">
        <text>Thiol-dependent hydrolysis of ester, thioester, amide, peptide and isopeptide bonds formed by the C-terminal Gly of ubiquitin (a 76-residue protein attached to proteins as an intracellular targeting signal).</text>
        <dbReference type="EC" id="3.4.19.12"/>
    </reaction>
</comment>
<dbReference type="EMBL" id="KQ965731">
    <property type="protein sequence ID" value="KXS22063.1"/>
    <property type="molecule type" value="Genomic_DNA"/>
</dbReference>